<evidence type="ECO:0000256" key="7">
    <source>
        <dbReference type="ARBA" id="ARBA00023033"/>
    </source>
</evidence>
<evidence type="ECO:0000256" key="2">
    <source>
        <dbReference type="ARBA" id="ARBA00005179"/>
    </source>
</evidence>
<dbReference type="PANTHER" id="PTHR47178">
    <property type="entry name" value="MONOOXYGENASE, FAD-BINDING"/>
    <property type="match status" value="1"/>
</dbReference>
<comment type="caution">
    <text evidence="9">The sequence shown here is derived from an EMBL/GenBank/DDBJ whole genome shotgun (WGS) entry which is preliminary data.</text>
</comment>
<comment type="similarity">
    <text evidence="3">Belongs to the paxM FAD-dependent monooxygenase family.</text>
</comment>
<sequence length="377" mass="41547">MSHPQISIIGAGISGLVLGRCLLHRGIPFALFERDAASSRTARYSYGITLHSWAYRPLLKYLEIDEKTFKKSLAVDAPVGGTGQGGNSVDEDINASSFRANRQKFEHLLRNGLDVKWEHGVSEIKAHGNSNTIKFHNGEQAQSVVVVGADGPHSAVRKSISPVTDLNVLPFAVYNGKRRLKRQTFDEKYASYMDGANVIEQKEGQALMQISTNDRSDDSVSISYTYSRSAQQSDAIFNPDRSMSGATDIPDELFEELAKLRSLEGPFKEVFSVDSMKGDRLLNWLMRSSLVDVQELRSAAHQGIIIIGDSAHSTPILGGCGANAAIQDGVELAEYIAENGTESLANFYEPRYETWRKYVEDSEIQLAEMHGTARANL</sequence>
<dbReference type="InterPro" id="IPR002938">
    <property type="entry name" value="FAD-bd"/>
</dbReference>
<dbReference type="GO" id="GO:0004497">
    <property type="term" value="F:monooxygenase activity"/>
    <property type="evidence" value="ECO:0007669"/>
    <property type="project" value="UniProtKB-KW"/>
</dbReference>
<dbReference type="PRINTS" id="PR00420">
    <property type="entry name" value="RNGMNOXGNASE"/>
</dbReference>
<comment type="cofactor">
    <cofactor evidence="1">
        <name>FAD</name>
        <dbReference type="ChEBI" id="CHEBI:57692"/>
    </cofactor>
</comment>
<dbReference type="EMBL" id="JAWDJX010000048">
    <property type="protein sequence ID" value="KAK3048527.1"/>
    <property type="molecule type" value="Genomic_DNA"/>
</dbReference>
<evidence type="ECO:0000256" key="5">
    <source>
        <dbReference type="ARBA" id="ARBA00022827"/>
    </source>
</evidence>
<organism evidence="9 10">
    <name type="scientific">Extremus antarcticus</name>
    <dbReference type="NCBI Taxonomy" id="702011"/>
    <lineage>
        <taxon>Eukaryota</taxon>
        <taxon>Fungi</taxon>
        <taxon>Dikarya</taxon>
        <taxon>Ascomycota</taxon>
        <taxon>Pezizomycotina</taxon>
        <taxon>Dothideomycetes</taxon>
        <taxon>Dothideomycetidae</taxon>
        <taxon>Mycosphaerellales</taxon>
        <taxon>Extremaceae</taxon>
        <taxon>Extremus</taxon>
    </lineage>
</organism>
<dbReference type="Gene3D" id="3.50.50.60">
    <property type="entry name" value="FAD/NAD(P)-binding domain"/>
    <property type="match status" value="1"/>
</dbReference>
<reference evidence="9" key="1">
    <citation type="submission" date="2023-04" db="EMBL/GenBank/DDBJ databases">
        <title>Black Yeasts Isolated from many extreme environments.</title>
        <authorList>
            <person name="Coleine C."/>
            <person name="Stajich J.E."/>
            <person name="Selbmann L."/>
        </authorList>
    </citation>
    <scope>NUCLEOTIDE SEQUENCE</scope>
    <source>
        <strain evidence="9">CCFEE 5312</strain>
    </source>
</reference>
<keyword evidence="6" id="KW-0560">Oxidoreductase</keyword>
<dbReference type="PANTHER" id="PTHR47178:SF4">
    <property type="entry name" value="FAD-DEPENDENT MONOOXYGENASE APTC"/>
    <property type="match status" value="1"/>
</dbReference>
<dbReference type="Pfam" id="PF01494">
    <property type="entry name" value="FAD_binding_3"/>
    <property type="match status" value="1"/>
</dbReference>
<dbReference type="InterPro" id="IPR036188">
    <property type="entry name" value="FAD/NAD-bd_sf"/>
</dbReference>
<gene>
    <name evidence="9" type="ORF">LTR09_010191</name>
</gene>
<evidence type="ECO:0000256" key="1">
    <source>
        <dbReference type="ARBA" id="ARBA00001974"/>
    </source>
</evidence>
<evidence type="ECO:0000259" key="8">
    <source>
        <dbReference type="Pfam" id="PF01494"/>
    </source>
</evidence>
<accession>A0AAJ0GBE8</accession>
<protein>
    <recommendedName>
        <fullName evidence="8">FAD-binding domain-containing protein</fullName>
    </recommendedName>
</protein>
<keyword evidence="10" id="KW-1185">Reference proteome</keyword>
<dbReference type="AlphaFoldDB" id="A0AAJ0GBE8"/>
<dbReference type="GO" id="GO:0071949">
    <property type="term" value="F:FAD binding"/>
    <property type="evidence" value="ECO:0007669"/>
    <property type="project" value="InterPro"/>
</dbReference>
<dbReference type="Proteomes" id="UP001271007">
    <property type="component" value="Unassembled WGS sequence"/>
</dbReference>
<feature type="domain" description="FAD-binding" evidence="8">
    <location>
        <begin position="300"/>
        <end position="340"/>
    </location>
</feature>
<keyword evidence="4" id="KW-0285">Flavoprotein</keyword>
<comment type="pathway">
    <text evidence="2">Secondary metabolite biosynthesis.</text>
</comment>
<proteinExistence type="inferred from homology"/>
<name>A0AAJ0GBE8_9PEZI</name>
<dbReference type="SUPFAM" id="SSF51905">
    <property type="entry name" value="FAD/NAD(P)-binding domain"/>
    <property type="match status" value="1"/>
</dbReference>
<evidence type="ECO:0000313" key="9">
    <source>
        <dbReference type="EMBL" id="KAK3048527.1"/>
    </source>
</evidence>
<evidence type="ECO:0000256" key="6">
    <source>
        <dbReference type="ARBA" id="ARBA00023002"/>
    </source>
</evidence>
<evidence type="ECO:0000313" key="10">
    <source>
        <dbReference type="Proteomes" id="UP001271007"/>
    </source>
</evidence>
<keyword evidence="5" id="KW-0274">FAD</keyword>
<evidence type="ECO:0000256" key="3">
    <source>
        <dbReference type="ARBA" id="ARBA00007992"/>
    </source>
</evidence>
<evidence type="ECO:0000256" key="4">
    <source>
        <dbReference type="ARBA" id="ARBA00022630"/>
    </source>
</evidence>
<keyword evidence="7" id="KW-0503">Monooxygenase</keyword>